<accession>A0A9P4QCE5</accession>
<evidence type="ECO:0000313" key="8">
    <source>
        <dbReference type="Proteomes" id="UP000799441"/>
    </source>
</evidence>
<feature type="transmembrane region" description="Helical" evidence="6">
    <location>
        <begin position="33"/>
        <end position="53"/>
    </location>
</feature>
<name>A0A9P4QCE5_9PEZI</name>
<dbReference type="AlphaFoldDB" id="A0A9P4QCE5"/>
<comment type="subcellular location">
    <subcellularLocation>
        <location evidence="1">Membrane</location>
        <topology evidence="1">Multi-pass membrane protein</topology>
    </subcellularLocation>
</comment>
<dbReference type="InterPro" id="IPR036259">
    <property type="entry name" value="MFS_trans_sf"/>
</dbReference>
<evidence type="ECO:0000256" key="1">
    <source>
        <dbReference type="ARBA" id="ARBA00004141"/>
    </source>
</evidence>
<organism evidence="7 8">
    <name type="scientific">Polychaeton citri CBS 116435</name>
    <dbReference type="NCBI Taxonomy" id="1314669"/>
    <lineage>
        <taxon>Eukaryota</taxon>
        <taxon>Fungi</taxon>
        <taxon>Dikarya</taxon>
        <taxon>Ascomycota</taxon>
        <taxon>Pezizomycotina</taxon>
        <taxon>Dothideomycetes</taxon>
        <taxon>Dothideomycetidae</taxon>
        <taxon>Capnodiales</taxon>
        <taxon>Capnodiaceae</taxon>
        <taxon>Polychaeton</taxon>
    </lineage>
</organism>
<feature type="transmembrane region" description="Helical" evidence="6">
    <location>
        <begin position="96"/>
        <end position="113"/>
    </location>
</feature>
<feature type="transmembrane region" description="Helical" evidence="6">
    <location>
        <begin position="316"/>
        <end position="337"/>
    </location>
</feature>
<dbReference type="Pfam" id="PF07690">
    <property type="entry name" value="MFS_1"/>
    <property type="match status" value="1"/>
</dbReference>
<keyword evidence="8" id="KW-1185">Reference proteome</keyword>
<comment type="caution">
    <text evidence="7">The sequence shown here is derived from an EMBL/GenBank/DDBJ whole genome shotgun (WGS) entry which is preliminary data.</text>
</comment>
<feature type="transmembrane region" description="Helical" evidence="6">
    <location>
        <begin position="284"/>
        <end position="304"/>
    </location>
</feature>
<dbReference type="PANTHER" id="PTHR23294">
    <property type="entry name" value="ET TRANSLATION PRODUCT-RELATED"/>
    <property type="match status" value="1"/>
</dbReference>
<dbReference type="InterPro" id="IPR051617">
    <property type="entry name" value="UNC-93-like_regulator"/>
</dbReference>
<evidence type="ECO:0000313" key="7">
    <source>
        <dbReference type="EMBL" id="KAF2723834.1"/>
    </source>
</evidence>
<dbReference type="SUPFAM" id="SSF103473">
    <property type="entry name" value="MFS general substrate transporter"/>
    <property type="match status" value="1"/>
</dbReference>
<evidence type="ECO:0000256" key="2">
    <source>
        <dbReference type="ARBA" id="ARBA00022692"/>
    </source>
</evidence>
<dbReference type="GO" id="GO:0022857">
    <property type="term" value="F:transmembrane transporter activity"/>
    <property type="evidence" value="ECO:0007669"/>
    <property type="project" value="InterPro"/>
</dbReference>
<dbReference type="EMBL" id="MU003774">
    <property type="protein sequence ID" value="KAF2723834.1"/>
    <property type="molecule type" value="Genomic_DNA"/>
</dbReference>
<dbReference type="OrthoDB" id="196103at2759"/>
<evidence type="ECO:0000256" key="5">
    <source>
        <dbReference type="SAM" id="MobiDB-lite"/>
    </source>
</evidence>
<feature type="transmembrane region" description="Helical" evidence="6">
    <location>
        <begin position="65"/>
        <end position="89"/>
    </location>
</feature>
<dbReference type="GO" id="GO:0016020">
    <property type="term" value="C:membrane"/>
    <property type="evidence" value="ECO:0007669"/>
    <property type="project" value="UniProtKB-SubCell"/>
</dbReference>
<dbReference type="Proteomes" id="UP000799441">
    <property type="component" value="Unassembled WGS sequence"/>
</dbReference>
<dbReference type="Gene3D" id="1.20.1250.20">
    <property type="entry name" value="MFS general substrate transporter like domains"/>
    <property type="match status" value="1"/>
</dbReference>
<feature type="transmembrane region" description="Helical" evidence="6">
    <location>
        <begin position="161"/>
        <end position="180"/>
    </location>
</feature>
<feature type="transmembrane region" description="Helical" evidence="6">
    <location>
        <begin position="125"/>
        <end position="149"/>
    </location>
</feature>
<evidence type="ECO:0000256" key="3">
    <source>
        <dbReference type="ARBA" id="ARBA00022989"/>
    </source>
</evidence>
<protein>
    <submittedName>
        <fullName evidence="7">MFS general substrate transporter</fullName>
    </submittedName>
</protein>
<gene>
    <name evidence="7" type="ORF">K431DRAFT_292137</name>
</gene>
<feature type="transmembrane region" description="Helical" evidence="6">
    <location>
        <begin position="357"/>
        <end position="377"/>
    </location>
</feature>
<proteinExistence type="predicted"/>
<keyword evidence="2 6" id="KW-0812">Transmembrane</keyword>
<keyword evidence="4 6" id="KW-0472">Membrane</keyword>
<feature type="transmembrane region" description="Helical" evidence="6">
    <location>
        <begin position="192"/>
        <end position="212"/>
    </location>
</feature>
<feature type="region of interest" description="Disordered" evidence="5">
    <location>
        <begin position="475"/>
        <end position="506"/>
    </location>
</feature>
<dbReference type="InterPro" id="IPR011701">
    <property type="entry name" value="MFS"/>
</dbReference>
<feature type="transmembrane region" description="Helical" evidence="6">
    <location>
        <begin position="438"/>
        <end position="458"/>
    </location>
</feature>
<evidence type="ECO:0000256" key="6">
    <source>
        <dbReference type="SAM" id="Phobius"/>
    </source>
</evidence>
<reference evidence="7" key="1">
    <citation type="journal article" date="2020" name="Stud. Mycol.">
        <title>101 Dothideomycetes genomes: a test case for predicting lifestyles and emergence of pathogens.</title>
        <authorList>
            <person name="Haridas S."/>
            <person name="Albert R."/>
            <person name="Binder M."/>
            <person name="Bloem J."/>
            <person name="Labutti K."/>
            <person name="Salamov A."/>
            <person name="Andreopoulos B."/>
            <person name="Baker S."/>
            <person name="Barry K."/>
            <person name="Bills G."/>
            <person name="Bluhm B."/>
            <person name="Cannon C."/>
            <person name="Castanera R."/>
            <person name="Culley D."/>
            <person name="Daum C."/>
            <person name="Ezra D."/>
            <person name="Gonzalez J."/>
            <person name="Henrissat B."/>
            <person name="Kuo A."/>
            <person name="Liang C."/>
            <person name="Lipzen A."/>
            <person name="Lutzoni F."/>
            <person name="Magnuson J."/>
            <person name="Mondo S."/>
            <person name="Nolan M."/>
            <person name="Ohm R."/>
            <person name="Pangilinan J."/>
            <person name="Park H.-J."/>
            <person name="Ramirez L."/>
            <person name="Alfaro M."/>
            <person name="Sun H."/>
            <person name="Tritt A."/>
            <person name="Yoshinaga Y."/>
            <person name="Zwiers L.-H."/>
            <person name="Turgeon B."/>
            <person name="Goodwin S."/>
            <person name="Spatafora J."/>
            <person name="Crous P."/>
            <person name="Grigoriev I."/>
        </authorList>
    </citation>
    <scope>NUCLEOTIDE SEQUENCE</scope>
    <source>
        <strain evidence="7">CBS 116435</strain>
    </source>
</reference>
<sequence length="506" mass="55586">MTEKETPTQDVVEHPSANKQQVRRHVTWYRSTFFNALILGICNFLAPGIWGAMNSLGGGGEEDPWLVNTANALTFCLMVLTCALSGLFVKYIGIRWTLILGASGYCLFAAGLYCNNRYGTSWFVLFGAACCGLSAGIFWMAEAAIALAYPEPHNQGRFLGFWLSFRVMGQILGGAINLGMNVTRNKAGAVSYSVYEVFIALQAVGPFAGLLLSSPSKVQRTDGVEVSCEIPKSQSIANELVATWKVFTSKRFLLVIPLIAQAVFAEAVFFTFEGLWMTVRARALGSFLSGIVALIGGNILGAILDNTKWSLKARTRWAFGIILTLQGAWWIWGTIIVTEFRRDQPVYDWVDPGFGRAFAWFLFQVLGFQLNYMYLYFVIGNLANTDEEVIRYAGLLRGTESAVQAVSLQSHHGKCTIADPTSFSQYGLSSISVMGQVGCVYINFGLWAIALAPAWLVIREFGEGNHDKKLEREERRKLRLAESPDSGSLDGQARSTGFSKGEAGDA</sequence>
<keyword evidence="3 6" id="KW-1133">Transmembrane helix</keyword>
<dbReference type="PANTHER" id="PTHR23294:SF19">
    <property type="entry name" value="DUF895 DOMAIN MEMBRANE PROTEIN-RELATED"/>
    <property type="match status" value="1"/>
</dbReference>
<feature type="transmembrane region" description="Helical" evidence="6">
    <location>
        <begin position="252"/>
        <end position="272"/>
    </location>
</feature>
<evidence type="ECO:0000256" key="4">
    <source>
        <dbReference type="ARBA" id="ARBA00023136"/>
    </source>
</evidence>